<sequence length="163" mass="17967">MRLLFGSLFCWLLLLSAPALAQAQADFNVNVPKNIVILQSTRDYKAALAGAKQASARLKRPLKLNGNQPNKQLGLSQPKGDCEGNGYDFPCYLPRGQGMAEDSDYLSVEFSDGYQGFAKGYYIVVAALAEPNSANLRQTLDRVRKAYPTAYAKRTAVWRGCMH</sequence>
<accession>A0ABT9BIA8</accession>
<keyword evidence="1" id="KW-0732">Signal</keyword>
<keyword evidence="3" id="KW-1185">Reference proteome</keyword>
<evidence type="ECO:0000256" key="1">
    <source>
        <dbReference type="SAM" id="SignalP"/>
    </source>
</evidence>
<protein>
    <submittedName>
        <fullName evidence="2">Uncharacterized protein</fullName>
    </submittedName>
</protein>
<comment type="caution">
    <text evidence="2">The sequence shown here is derived from an EMBL/GenBank/DDBJ whole genome shotgun (WGS) entry which is preliminary data.</text>
</comment>
<gene>
    <name evidence="2" type="ORF">Q5H93_22570</name>
</gene>
<feature type="chain" id="PRO_5047099716" evidence="1">
    <location>
        <begin position="22"/>
        <end position="163"/>
    </location>
</feature>
<dbReference type="RefSeq" id="WP_305008979.1">
    <property type="nucleotide sequence ID" value="NZ_JAUQSY010000021.1"/>
</dbReference>
<name>A0ABT9BIA8_9BACT</name>
<evidence type="ECO:0000313" key="3">
    <source>
        <dbReference type="Proteomes" id="UP001176429"/>
    </source>
</evidence>
<reference evidence="2" key="1">
    <citation type="submission" date="2023-07" db="EMBL/GenBank/DDBJ databases">
        <authorList>
            <person name="Kim M.K."/>
        </authorList>
    </citation>
    <scope>NUCLEOTIDE SEQUENCE</scope>
    <source>
        <strain evidence="2">ASUV-10-1</strain>
    </source>
</reference>
<dbReference type="EMBL" id="JAUQSY010000021">
    <property type="protein sequence ID" value="MDO7877540.1"/>
    <property type="molecule type" value="Genomic_DNA"/>
</dbReference>
<proteinExistence type="predicted"/>
<evidence type="ECO:0000313" key="2">
    <source>
        <dbReference type="EMBL" id="MDO7877540.1"/>
    </source>
</evidence>
<dbReference type="Proteomes" id="UP001176429">
    <property type="component" value="Unassembled WGS sequence"/>
</dbReference>
<organism evidence="2 3">
    <name type="scientific">Hymenobacter aranciens</name>
    <dbReference type="NCBI Taxonomy" id="3063996"/>
    <lineage>
        <taxon>Bacteria</taxon>
        <taxon>Pseudomonadati</taxon>
        <taxon>Bacteroidota</taxon>
        <taxon>Cytophagia</taxon>
        <taxon>Cytophagales</taxon>
        <taxon>Hymenobacteraceae</taxon>
        <taxon>Hymenobacter</taxon>
    </lineage>
</organism>
<feature type="signal peptide" evidence="1">
    <location>
        <begin position="1"/>
        <end position="21"/>
    </location>
</feature>